<dbReference type="Gene3D" id="3.40.109.10">
    <property type="entry name" value="NADH Oxidase"/>
    <property type="match status" value="1"/>
</dbReference>
<dbReference type="InterPro" id="IPR052544">
    <property type="entry name" value="Bacteriocin_Proc_Enz"/>
</dbReference>
<keyword evidence="1" id="KW-0614">Plasmid</keyword>
<evidence type="ECO:0008006" key="3">
    <source>
        <dbReference type="Google" id="ProtNLM"/>
    </source>
</evidence>
<dbReference type="KEGG" id="tts:Ththe16_1972"/>
<dbReference type="Proteomes" id="UP000009233">
    <property type="component" value="Plasmid pTHTHE1601"/>
</dbReference>
<reference evidence="1 2" key="1">
    <citation type="submission" date="2011-05" db="EMBL/GenBank/DDBJ databases">
        <title>Complete sequence of plasmid of Thermus thermophilus SG0.5JP17-16.</title>
        <authorList>
            <consortium name="US DOE Joint Genome Institute"/>
            <person name="Lucas S."/>
            <person name="Han J."/>
            <person name="Lapidus A."/>
            <person name="Cheng J.-F."/>
            <person name="Goodwin L."/>
            <person name="Pitluck S."/>
            <person name="Peters L."/>
            <person name="Mikhailova N."/>
            <person name="Teshima H."/>
            <person name="Han C."/>
            <person name="Tapia R."/>
            <person name="Land M."/>
            <person name="Hauser L."/>
            <person name="Kyrpides N."/>
            <person name="Ivanova N."/>
            <person name="Pagani I."/>
            <person name="Allgaier M."/>
            <person name="Hugenholtz P."/>
            <person name="Singer S."/>
            <person name="Gladden J."/>
            <person name="Woyke T."/>
        </authorList>
    </citation>
    <scope>NUCLEOTIDE SEQUENCE [LARGE SCALE GENOMIC DNA]</scope>
    <source>
        <strain evidence="1 2">SG0.5JP17-16</strain>
        <plasmid evidence="2">Plasmid pTHTHE1601</plasmid>
    </source>
</reference>
<dbReference type="GO" id="GO:0016491">
    <property type="term" value="F:oxidoreductase activity"/>
    <property type="evidence" value="ECO:0007669"/>
    <property type="project" value="InterPro"/>
</dbReference>
<sequence length="356" mass="41076">MASVLNELSSTLSIRPWIEGEDTVLLSDAWHGKRFTVQIEALEDFLLVMAGRKPANTRSTQVQHVLRNAGILGEPRATREEALLDHWRKRGWHPSLEFYLWSRQIPYADQNDPDGQIRDRIIAEYLSEQEPPARITVSGRQHKLTPQPRLPRASLLGELLLKRRTVRRYAEGSVSLNRLSGTLWWGLQRLRRLRNLKRSKGRDYLISYGVALDFYVVVYNVEGLQPGVYFYDVVAHSLTEVFLGDLRSEMEKVMFDMPSPRWANWTIVIVADMWQYQWLYRHDRALRNLYIETGRVGQLLILSALAYSQGSLVTPAVSDGRLSELLRLETPRQAPLYTVTSGRLHRKRAGSVREEA</sequence>
<accession>F6DIW6</accession>
<name>F6DIW6_THETG</name>
<dbReference type="AlphaFoldDB" id="F6DIW6"/>
<evidence type="ECO:0000313" key="2">
    <source>
        <dbReference type="Proteomes" id="UP000009233"/>
    </source>
</evidence>
<protein>
    <recommendedName>
        <fullName evidence="3">Nitroreductase domain-containing protein</fullName>
    </recommendedName>
</protein>
<dbReference type="RefSeq" id="WP_014510989.1">
    <property type="nucleotide sequence ID" value="NC_017273.1"/>
</dbReference>
<dbReference type="HOGENOM" id="CLU_059362_0_2_0"/>
<dbReference type="PANTHER" id="PTHR43745">
    <property type="entry name" value="NITROREDUCTASE MJ1384-RELATED"/>
    <property type="match status" value="1"/>
</dbReference>
<gene>
    <name evidence="1" type="ordered locus">Ththe16_1972</name>
</gene>
<dbReference type="SUPFAM" id="SSF55469">
    <property type="entry name" value="FMN-dependent nitroreductase-like"/>
    <property type="match status" value="1"/>
</dbReference>
<dbReference type="PANTHER" id="PTHR43745:SF2">
    <property type="entry name" value="NITROREDUCTASE MJ1384-RELATED"/>
    <property type="match status" value="1"/>
</dbReference>
<geneLocation type="plasmid" evidence="1 2">
    <name>pTHTHE1601</name>
</geneLocation>
<dbReference type="InterPro" id="IPR000415">
    <property type="entry name" value="Nitroreductase-like"/>
</dbReference>
<evidence type="ECO:0000313" key="1">
    <source>
        <dbReference type="EMBL" id="AEG34363.1"/>
    </source>
</evidence>
<organism evidence="1 2">
    <name type="scientific">Thermus thermophilus (strain SG0.5JP17-16)</name>
    <dbReference type="NCBI Taxonomy" id="762633"/>
    <lineage>
        <taxon>Bacteria</taxon>
        <taxon>Thermotogati</taxon>
        <taxon>Deinococcota</taxon>
        <taxon>Deinococci</taxon>
        <taxon>Thermales</taxon>
        <taxon>Thermaceae</taxon>
        <taxon>Thermus</taxon>
    </lineage>
</organism>
<dbReference type="EMBL" id="CP002778">
    <property type="protein sequence ID" value="AEG34363.1"/>
    <property type="molecule type" value="Genomic_DNA"/>
</dbReference>
<proteinExistence type="predicted"/>
<dbReference type="CDD" id="cd02142">
    <property type="entry name" value="McbC_SagB-like_oxidoreductase"/>
    <property type="match status" value="1"/>
</dbReference>